<feature type="region of interest" description="Disordered" evidence="1">
    <location>
        <begin position="616"/>
        <end position="643"/>
    </location>
</feature>
<keyword evidence="2" id="KW-1185">Reference proteome</keyword>
<evidence type="ECO:0000313" key="2">
    <source>
        <dbReference type="Proteomes" id="UP000095280"/>
    </source>
</evidence>
<feature type="compositionally biased region" description="Low complexity" evidence="1">
    <location>
        <begin position="504"/>
        <end position="517"/>
    </location>
</feature>
<organism evidence="2 3">
    <name type="scientific">Macrostomum lignano</name>
    <dbReference type="NCBI Taxonomy" id="282301"/>
    <lineage>
        <taxon>Eukaryota</taxon>
        <taxon>Metazoa</taxon>
        <taxon>Spiralia</taxon>
        <taxon>Lophotrochozoa</taxon>
        <taxon>Platyhelminthes</taxon>
        <taxon>Rhabditophora</taxon>
        <taxon>Macrostomorpha</taxon>
        <taxon>Macrostomida</taxon>
        <taxon>Macrostomidae</taxon>
        <taxon>Macrostomum</taxon>
    </lineage>
</organism>
<feature type="region of interest" description="Disordered" evidence="1">
    <location>
        <begin position="1210"/>
        <end position="1235"/>
    </location>
</feature>
<evidence type="ECO:0000313" key="3">
    <source>
        <dbReference type="WBParaSite" id="maker-uti_cns_0001259-snap-gene-0.12-mRNA-1"/>
    </source>
</evidence>
<feature type="region of interest" description="Disordered" evidence="1">
    <location>
        <begin position="996"/>
        <end position="1025"/>
    </location>
</feature>
<feature type="compositionally biased region" description="Basic and acidic residues" evidence="1">
    <location>
        <begin position="1001"/>
        <end position="1010"/>
    </location>
</feature>
<feature type="compositionally biased region" description="Gly residues" evidence="1">
    <location>
        <begin position="1226"/>
        <end position="1235"/>
    </location>
</feature>
<feature type="region of interest" description="Disordered" evidence="1">
    <location>
        <begin position="502"/>
        <end position="553"/>
    </location>
</feature>
<name>A0A1I8GB81_9PLAT</name>
<dbReference type="Proteomes" id="UP000095280">
    <property type="component" value="Unplaced"/>
</dbReference>
<proteinExistence type="predicted"/>
<feature type="compositionally biased region" description="Polar residues" evidence="1">
    <location>
        <begin position="616"/>
        <end position="633"/>
    </location>
</feature>
<accession>A0A1I8GB81</accession>
<sequence>QLELLPELGPEQGLLDSLIYQFYSKLLDQLRLFDTLKVFLDSDYNAETLTKEKFRPKFTETTNPFVRDPPLEFVMFPGDYMLAFRDGFLMFRILEEALKANGESAEAILEKYETYKATKGEKDAYLRACYWYVCTNFVHKWPIQYQVAFFVDCLLYGEWQVSHPNLIGLHLLAIAWMMGIKAFDRFVPVGLRKCLIMLKPPLAGLKAAQGIKVSIEPPWPTTRQPAKEATQKSNDWRNSVFCFSEKKPRKNILSNSNTARISSSALQALVESQSPAADVESVNSDILVGTRDTGELVSMDTNSGKSIKPSPFVSTSRSISWASGHLRVPERRQDFLELGGADVAVSILVEHPEGGQQFVFGVVAADAACRRNASRTGRGAGARLSGTWAPRRLALFLLGAGSVAPTRPYELDELVELDGAVAVAVDSTEKFLRLKTLLGKLKYTAHSGLFSWSLTFNCEALSDSPTQRSTVPSSSVVMHPSPSLSNIRNVSCSTCSSVADTRNSSSASSSASAAAAATTAGRRPSRLSGVRARCHPQRMNKKKKKKKKKRFRSQKFVLLIRTRRCCCCSCQGALQVDPLLSSRRRLPSPSPPTSPPWPLYMQFNRLGKLRHNSVLTSSTKTSISSQRPTTDTPRYSPIRPPMSDRNCDSGYSASSIVTSPRFEAALKHGVCKVGSQAQAWRTHPAVSVRNKAEHLARTASRWCRTQPILAYMRVDCLQISLIGELVQSQSVTGAPEPHHKTAAVESFICLAAHSQRQPVGVDVNLTLDELVVQLETAANKLFDSVSLNTELFRVDRAIDLTSVFNISSRIRSRGVGGVALQVLVPGEAAVTREGHGGSPDVSAREAQEELPELRSRGGRLRKAPMPAKGVDLVALQMSLHALPWIVLSRFEIAGGLPEKLHVLRVSGLHGTAMKAFGLPPEFPQLRVPPRRRGLAFVGASRTSRYVWFPGLAGAVTAVAELLLAEGRDAALALGSACAFPWALDCAPLLPEMPGVSSLDAGPREEKELRQGQHPRRPSVAAGSSCRASSSLLGAIRTNVLRSTIRSMPMEIPSSTSWSRPWMITPGILALAFAAKVAPEGTSLLAVAICCAVVSASAAAAASPGSAAAELPELPPAGPSGCLGTPVASASMVDAAALAPAAPFLACLLARCLARLRSSRAAELHRICQIWPPIGTVNTLGIREYVEQYHGLQVGEPDPHTQIRPKPLDRVASAGAQSPSPSRLSGLSGGEVKTGGGPAPWGRCDVKAFRRSWCTIGLGRHPVRLEMRYRCRSALPFRIAVLLSSTSWPTRSGAKLARLSYCRFLDDWGSCTSCRPGRASANSSGPPCCSPVVGKLSSIGIRGSRPCSTAYGDSLVVLWTDELYAQMTNGRAVTAPSCTAAAPADADEVGTLRLWQFSQLPTQYCTSSLMLGHQPLPLILARVLVPQRPAVGLRQGSILVPGLLIRLKVHRSSTLQLPPLSMSALTAWPLMLMTNFALPFLSSSVPNTSSHDWSVGSSESWPSALMRERLLRQALARWFILPQLSHFLPWTLLQLRCPDSPQRMHLLSVFGGSRTG</sequence>
<feature type="compositionally biased region" description="Basic residues" evidence="1">
    <location>
        <begin position="532"/>
        <end position="553"/>
    </location>
</feature>
<protein>
    <submittedName>
        <fullName evidence="3">RGPA2 protein</fullName>
    </submittedName>
</protein>
<reference evidence="3" key="1">
    <citation type="submission" date="2016-11" db="UniProtKB">
        <authorList>
            <consortium name="WormBaseParasite"/>
        </authorList>
    </citation>
    <scope>IDENTIFICATION</scope>
</reference>
<dbReference type="WBParaSite" id="maker-uti_cns_0001259-snap-gene-0.12-mRNA-1">
    <property type="protein sequence ID" value="maker-uti_cns_0001259-snap-gene-0.12-mRNA-1"/>
    <property type="gene ID" value="maker-uti_cns_0001259-snap-gene-0.12"/>
</dbReference>
<evidence type="ECO:0000256" key="1">
    <source>
        <dbReference type="SAM" id="MobiDB-lite"/>
    </source>
</evidence>